<proteinExistence type="predicted"/>
<protein>
    <recommendedName>
        <fullName evidence="1">DUF6894 domain-containing protein</fullName>
    </recommendedName>
</protein>
<keyword evidence="3" id="KW-1185">Reference proteome</keyword>
<name>A0A2U8WDV0_9HYPH</name>
<dbReference type="InterPro" id="IPR054189">
    <property type="entry name" value="DUF6894"/>
</dbReference>
<dbReference type="AlphaFoldDB" id="A0A2U8WDV0"/>
<evidence type="ECO:0000313" key="2">
    <source>
        <dbReference type="EMBL" id="AWN43688.1"/>
    </source>
</evidence>
<evidence type="ECO:0000259" key="1">
    <source>
        <dbReference type="Pfam" id="PF21834"/>
    </source>
</evidence>
<evidence type="ECO:0000313" key="3">
    <source>
        <dbReference type="Proteomes" id="UP000245926"/>
    </source>
</evidence>
<dbReference type="EMBL" id="CP029550">
    <property type="protein sequence ID" value="AWN43688.1"/>
    <property type="molecule type" value="Genomic_DNA"/>
</dbReference>
<dbReference type="OrthoDB" id="8244332at2"/>
<sequence length="80" mass="8810">MARYRFHCTNGTECVFDARGAVVRRPGTLGDRARRVADGVMRSLGGRADWAEWRVTVHDLTGRRVLLQPFPAAGEAARAA</sequence>
<dbReference type="Pfam" id="PF21834">
    <property type="entry name" value="DUF6894"/>
    <property type="match status" value="1"/>
</dbReference>
<accession>A0A2U8WDV0</accession>
<gene>
    <name evidence="2" type="ORF">DK389_28210</name>
</gene>
<dbReference type="KEGG" id="mets:DK389_28210"/>
<feature type="domain" description="DUF6894" evidence="1">
    <location>
        <begin position="3"/>
        <end position="70"/>
    </location>
</feature>
<organism evidence="2 3">
    <name type="scientific">Methylobacterium durans</name>
    <dbReference type="NCBI Taxonomy" id="2202825"/>
    <lineage>
        <taxon>Bacteria</taxon>
        <taxon>Pseudomonadati</taxon>
        <taxon>Pseudomonadota</taxon>
        <taxon>Alphaproteobacteria</taxon>
        <taxon>Hyphomicrobiales</taxon>
        <taxon>Methylobacteriaceae</taxon>
        <taxon>Methylobacterium</taxon>
    </lineage>
</organism>
<reference evidence="3" key="1">
    <citation type="submission" date="2018-05" db="EMBL/GenBank/DDBJ databases">
        <title>Complete Genome Sequence of Methylobacterium sp. 17SD2-17.</title>
        <authorList>
            <person name="Srinivasan S."/>
        </authorList>
    </citation>
    <scope>NUCLEOTIDE SEQUENCE [LARGE SCALE GENOMIC DNA]</scope>
    <source>
        <strain evidence="3">17SD2-17</strain>
    </source>
</reference>
<dbReference type="RefSeq" id="WP_109894728.1">
    <property type="nucleotide sequence ID" value="NZ_CP029550.1"/>
</dbReference>
<dbReference type="Proteomes" id="UP000245926">
    <property type="component" value="Chromosome"/>
</dbReference>